<dbReference type="Gene3D" id="3.40.50.300">
    <property type="entry name" value="P-loop containing nucleotide triphosphate hydrolases"/>
    <property type="match status" value="1"/>
</dbReference>
<evidence type="ECO:0000256" key="2">
    <source>
        <dbReference type="ARBA" id="ARBA00022448"/>
    </source>
</evidence>
<evidence type="ECO:0000313" key="5">
    <source>
        <dbReference type="Proteomes" id="UP000679950"/>
    </source>
</evidence>
<protein>
    <recommendedName>
        <fullName evidence="3">ABC transporter domain-containing protein</fullName>
    </recommendedName>
</protein>
<dbReference type="PANTHER" id="PTHR42734:SF17">
    <property type="entry name" value="METAL TRANSPORT SYSTEM ATP-BINDING PROTEIN TM_0124-RELATED"/>
    <property type="match status" value="1"/>
</dbReference>
<accession>A0ABQ4KQY2</accession>
<feature type="domain" description="ABC transporter" evidence="3">
    <location>
        <begin position="29"/>
        <end position="66"/>
    </location>
</feature>
<dbReference type="InterPro" id="IPR003439">
    <property type="entry name" value="ABC_transporter-like_ATP-bd"/>
</dbReference>
<dbReference type="PANTHER" id="PTHR42734">
    <property type="entry name" value="METAL TRANSPORT SYSTEM ATP-BINDING PROTEIN TM_0124-RELATED"/>
    <property type="match status" value="1"/>
</dbReference>
<keyword evidence="2" id="KW-0813">Transport</keyword>
<dbReference type="EMBL" id="BORB01000070">
    <property type="protein sequence ID" value="GIN59911.1"/>
    <property type="molecule type" value="Genomic_DNA"/>
</dbReference>
<organism evidence="4 5">
    <name type="scientific">Lederbergia ruris</name>
    <dbReference type="NCBI Taxonomy" id="217495"/>
    <lineage>
        <taxon>Bacteria</taxon>
        <taxon>Bacillati</taxon>
        <taxon>Bacillota</taxon>
        <taxon>Bacilli</taxon>
        <taxon>Bacillales</taxon>
        <taxon>Bacillaceae</taxon>
        <taxon>Lederbergia</taxon>
    </lineage>
</organism>
<evidence type="ECO:0000256" key="1">
    <source>
        <dbReference type="ARBA" id="ARBA00005417"/>
    </source>
</evidence>
<gene>
    <name evidence="4" type="ORF">J8TS2_42300</name>
</gene>
<evidence type="ECO:0000313" key="4">
    <source>
        <dbReference type="EMBL" id="GIN59911.1"/>
    </source>
</evidence>
<comment type="caution">
    <text evidence="4">The sequence shown here is derived from an EMBL/GenBank/DDBJ whole genome shotgun (WGS) entry which is preliminary data.</text>
</comment>
<dbReference type="SUPFAM" id="SSF52540">
    <property type="entry name" value="P-loop containing nucleoside triphosphate hydrolases"/>
    <property type="match status" value="1"/>
</dbReference>
<evidence type="ECO:0000259" key="3">
    <source>
        <dbReference type="Pfam" id="PF00005"/>
    </source>
</evidence>
<proteinExistence type="inferred from homology"/>
<comment type="similarity">
    <text evidence="1">Belongs to the ABC transporter superfamily.</text>
</comment>
<dbReference type="Pfam" id="PF00005">
    <property type="entry name" value="ABC_tran"/>
    <property type="match status" value="1"/>
</dbReference>
<name>A0ABQ4KQY2_9BACI</name>
<keyword evidence="5" id="KW-1185">Reference proteome</keyword>
<dbReference type="InterPro" id="IPR027417">
    <property type="entry name" value="P-loop_NTPase"/>
</dbReference>
<dbReference type="Proteomes" id="UP000679950">
    <property type="component" value="Unassembled WGS sequence"/>
</dbReference>
<sequence length="95" mass="10521">MIKVNKVHYSYDSTKILNGLNLLESDPIILGLWGRKGTGKTTLMKLLAGHLKPDQGEITLFGFNARGTSIQCDLEGKRCVSMRYALVIITIQISI</sequence>
<dbReference type="RefSeq" id="WP_191811441.1">
    <property type="nucleotide sequence ID" value="NZ_BORB01000070.1"/>
</dbReference>
<reference evidence="4 5" key="1">
    <citation type="submission" date="2021-03" db="EMBL/GenBank/DDBJ databases">
        <title>Antimicrobial resistance genes in bacteria isolated from Japanese honey, and their potential for conferring macrolide and lincosamide resistance in the American foulbrood pathogen Paenibacillus larvae.</title>
        <authorList>
            <person name="Okamoto M."/>
            <person name="Kumagai M."/>
            <person name="Kanamori H."/>
            <person name="Takamatsu D."/>
        </authorList>
    </citation>
    <scope>NUCLEOTIDE SEQUENCE [LARGE SCALE GENOMIC DNA]</scope>
    <source>
        <strain evidence="4 5">J8TS2</strain>
    </source>
</reference>
<dbReference type="InterPro" id="IPR050153">
    <property type="entry name" value="Metal_Ion_Import_ABC"/>
</dbReference>